<keyword evidence="2" id="KW-0547">Nucleotide-binding</keyword>
<evidence type="ECO:0000313" key="12">
    <source>
        <dbReference type="Proteomes" id="UP000054266"/>
    </source>
</evidence>
<feature type="domain" description="Helicase C-terminal" evidence="10">
    <location>
        <begin position="495"/>
        <end position="676"/>
    </location>
</feature>
<dbReference type="InterPro" id="IPR011545">
    <property type="entry name" value="DEAD/DEAH_box_helicase_dom"/>
</dbReference>
<dbReference type="PROSITE" id="PS51192">
    <property type="entry name" value="HELICASE_ATP_BIND_1"/>
    <property type="match status" value="1"/>
</dbReference>
<dbReference type="STRING" id="5601.A0A0D2G468"/>
<dbReference type="GO" id="GO:0005524">
    <property type="term" value="F:ATP binding"/>
    <property type="evidence" value="ECO:0007669"/>
    <property type="project" value="UniProtKB-KW"/>
</dbReference>
<organism evidence="11 12">
    <name type="scientific">Phialophora macrospora</name>
    <dbReference type="NCBI Taxonomy" id="1851006"/>
    <lineage>
        <taxon>Eukaryota</taxon>
        <taxon>Fungi</taxon>
        <taxon>Dikarya</taxon>
        <taxon>Ascomycota</taxon>
        <taxon>Pezizomycotina</taxon>
        <taxon>Eurotiomycetes</taxon>
        <taxon>Chaetothyriomycetidae</taxon>
        <taxon>Chaetothyriales</taxon>
        <taxon>Herpotrichiellaceae</taxon>
        <taxon>Phialophora</taxon>
    </lineage>
</organism>
<dbReference type="SMART" id="SM00487">
    <property type="entry name" value="DEXDc"/>
    <property type="match status" value="1"/>
</dbReference>
<evidence type="ECO:0000256" key="8">
    <source>
        <dbReference type="SAM" id="MobiDB-lite"/>
    </source>
</evidence>
<keyword evidence="6" id="KW-0694">RNA-binding</keyword>
<dbReference type="Proteomes" id="UP000054266">
    <property type="component" value="Unassembled WGS sequence"/>
</dbReference>
<dbReference type="InterPro" id="IPR027417">
    <property type="entry name" value="P-loop_NTPase"/>
</dbReference>
<proteinExistence type="predicted"/>
<evidence type="ECO:0000259" key="10">
    <source>
        <dbReference type="PROSITE" id="PS51194"/>
    </source>
</evidence>
<dbReference type="InterPro" id="IPR014001">
    <property type="entry name" value="Helicase_ATP-bd"/>
</dbReference>
<dbReference type="Pfam" id="PF00270">
    <property type="entry name" value="DEAD"/>
    <property type="match status" value="1"/>
</dbReference>
<evidence type="ECO:0000256" key="7">
    <source>
        <dbReference type="ARBA" id="ARBA00047984"/>
    </source>
</evidence>
<evidence type="ECO:0000256" key="6">
    <source>
        <dbReference type="ARBA" id="ARBA00022884"/>
    </source>
</evidence>
<feature type="domain" description="Helicase ATP-binding" evidence="9">
    <location>
        <begin position="231"/>
        <end position="447"/>
    </location>
</feature>
<evidence type="ECO:0000256" key="1">
    <source>
        <dbReference type="ARBA" id="ARBA00012552"/>
    </source>
</evidence>
<feature type="region of interest" description="Disordered" evidence="8">
    <location>
        <begin position="266"/>
        <end position="311"/>
    </location>
</feature>
<dbReference type="InterPro" id="IPR001650">
    <property type="entry name" value="Helicase_C-like"/>
</dbReference>
<dbReference type="GO" id="GO:0003723">
    <property type="term" value="F:RNA binding"/>
    <property type="evidence" value="ECO:0007669"/>
    <property type="project" value="UniProtKB-KW"/>
</dbReference>
<name>A0A0D2G468_9EURO</name>
<keyword evidence="3" id="KW-0378">Hydrolase</keyword>
<dbReference type="PANTHER" id="PTHR47960">
    <property type="entry name" value="DEAD-BOX ATP-DEPENDENT RNA HELICASE 50"/>
    <property type="match status" value="1"/>
</dbReference>
<comment type="catalytic activity">
    <reaction evidence="7">
        <text>ATP + H2O = ADP + phosphate + H(+)</text>
        <dbReference type="Rhea" id="RHEA:13065"/>
        <dbReference type="ChEBI" id="CHEBI:15377"/>
        <dbReference type="ChEBI" id="CHEBI:15378"/>
        <dbReference type="ChEBI" id="CHEBI:30616"/>
        <dbReference type="ChEBI" id="CHEBI:43474"/>
        <dbReference type="ChEBI" id="CHEBI:456216"/>
        <dbReference type="EC" id="3.6.4.13"/>
    </reaction>
</comment>
<evidence type="ECO:0000313" key="11">
    <source>
        <dbReference type="EMBL" id="KIW73575.1"/>
    </source>
</evidence>
<dbReference type="HOGENOM" id="CLU_003041_18_0_1"/>
<gene>
    <name evidence="11" type="ORF">PV04_01680</name>
</gene>
<keyword evidence="5" id="KW-0067">ATP-binding</keyword>
<evidence type="ECO:0000259" key="9">
    <source>
        <dbReference type="PROSITE" id="PS51192"/>
    </source>
</evidence>
<reference evidence="11 12" key="1">
    <citation type="submission" date="2015-01" db="EMBL/GenBank/DDBJ databases">
        <title>The Genome Sequence of Capronia semiimmersa CBS27337.</title>
        <authorList>
            <consortium name="The Broad Institute Genomics Platform"/>
            <person name="Cuomo C."/>
            <person name="de Hoog S."/>
            <person name="Gorbushina A."/>
            <person name="Stielow B."/>
            <person name="Teixiera M."/>
            <person name="Abouelleil A."/>
            <person name="Chapman S.B."/>
            <person name="Priest M."/>
            <person name="Young S.K."/>
            <person name="Wortman J."/>
            <person name="Nusbaum C."/>
            <person name="Birren B."/>
        </authorList>
    </citation>
    <scope>NUCLEOTIDE SEQUENCE [LARGE SCALE GENOMIC DNA]</scope>
    <source>
        <strain evidence="11 12">CBS 27337</strain>
    </source>
</reference>
<evidence type="ECO:0000256" key="5">
    <source>
        <dbReference type="ARBA" id="ARBA00022840"/>
    </source>
</evidence>
<keyword evidence="4" id="KW-0347">Helicase</keyword>
<sequence>MSSSAAICPTCRFRVLLSMLCPSNREWQPRRTMASAMRQRRKPSRMTLTQDVGRSGVERNSARRETPGPFAGMNQTVARLPPRPPRAIPSRARMAIKSKIKERTTVARSPTRPTMRAISSGEEPSGATQSPAPRKEKKDKEERPLFHALKMQQTLTPLSYGQRNKLKLQMEKVTSFEDLGLMPSVVDAIYTQVLPHLTEYTPTAVQKLAIPALLSKKGEYQKQNQVDAEGKPVTNKYKTFLLAAETGSGKTLAYLLPVINSVKQQEEVDHNEQLEREAQEVKDKEERDRNTVFDADPLEDDSPPPNASMGRPRALILLPSSELISQVTKTVKSMSHTIKYRSAGISSSNTPTVIRNRLFNPTGIDILVSSPHLIASIAKKEPNILSRIQYLVMDEADSLFDRSFAETTCEIIDRAAPSLKQLILCSATIPNSLDKFIDKRFPDCKRIVTPKLHTIPRRVQLGAVDIDRPPYRGDRDLACADVIWTLGKAVHEDLNPKNTVKHILVFVNEREKAEQVAEYLVTKGVEAVALTRDTTEQRQAEILSSFTSVEKIDGSSKPAGATNPARKLFRDFVPFDRATTPTPSGSGKPAAKPTRHLPDVKVLVTTDLGSRGVDTLAVRHVVLYDVPRTTIDFVHRLGRMGRMNRRGRGIVLMGGKDRKDVIREVRDAMFRGQALI</sequence>
<evidence type="ECO:0000256" key="4">
    <source>
        <dbReference type="ARBA" id="ARBA00022806"/>
    </source>
</evidence>
<dbReference type="GO" id="GO:0003724">
    <property type="term" value="F:RNA helicase activity"/>
    <property type="evidence" value="ECO:0007669"/>
    <property type="project" value="UniProtKB-EC"/>
</dbReference>
<accession>A0A0D2G468</accession>
<dbReference type="Gene3D" id="3.40.50.300">
    <property type="entry name" value="P-loop containing nucleotide triphosphate hydrolases"/>
    <property type="match status" value="2"/>
</dbReference>
<feature type="compositionally biased region" description="Basic and acidic residues" evidence="8">
    <location>
        <begin position="56"/>
        <end position="66"/>
    </location>
</feature>
<dbReference type="EMBL" id="KN846956">
    <property type="protein sequence ID" value="KIW73575.1"/>
    <property type="molecule type" value="Genomic_DNA"/>
</dbReference>
<dbReference type="PROSITE" id="PS51194">
    <property type="entry name" value="HELICASE_CTER"/>
    <property type="match status" value="1"/>
</dbReference>
<dbReference type="SMART" id="SM00490">
    <property type="entry name" value="HELICc"/>
    <property type="match status" value="1"/>
</dbReference>
<evidence type="ECO:0000256" key="3">
    <source>
        <dbReference type="ARBA" id="ARBA00022801"/>
    </source>
</evidence>
<feature type="compositionally biased region" description="Basic and acidic residues" evidence="8">
    <location>
        <begin position="266"/>
        <end position="291"/>
    </location>
</feature>
<keyword evidence="12" id="KW-1185">Reference proteome</keyword>
<feature type="region of interest" description="Disordered" evidence="8">
    <location>
        <begin position="34"/>
        <end position="141"/>
    </location>
</feature>
<dbReference type="GO" id="GO:0016787">
    <property type="term" value="F:hydrolase activity"/>
    <property type="evidence" value="ECO:0007669"/>
    <property type="project" value="UniProtKB-KW"/>
</dbReference>
<evidence type="ECO:0000256" key="2">
    <source>
        <dbReference type="ARBA" id="ARBA00022741"/>
    </source>
</evidence>
<dbReference type="Pfam" id="PF00271">
    <property type="entry name" value="Helicase_C"/>
    <property type="match status" value="1"/>
</dbReference>
<dbReference type="SUPFAM" id="SSF52540">
    <property type="entry name" value="P-loop containing nucleoside triphosphate hydrolases"/>
    <property type="match status" value="1"/>
</dbReference>
<dbReference type="EC" id="3.6.4.13" evidence="1"/>
<dbReference type="AlphaFoldDB" id="A0A0D2G468"/>
<protein>
    <recommendedName>
        <fullName evidence="1">RNA helicase</fullName>
        <ecNumber evidence="1">3.6.4.13</ecNumber>
    </recommendedName>
</protein>